<dbReference type="GO" id="GO:0005509">
    <property type="term" value="F:calcium ion binding"/>
    <property type="evidence" value="ECO:0007669"/>
    <property type="project" value="InterPro"/>
</dbReference>
<dbReference type="AlphaFoldDB" id="A0A1W1I9F5"/>
<evidence type="ECO:0000313" key="2">
    <source>
        <dbReference type="Proteomes" id="UP000192042"/>
    </source>
</evidence>
<dbReference type="STRING" id="1325564.NSJP_3477"/>
<evidence type="ECO:0008006" key="3">
    <source>
        <dbReference type="Google" id="ProtNLM"/>
    </source>
</evidence>
<dbReference type="GO" id="GO:0016020">
    <property type="term" value="C:membrane"/>
    <property type="evidence" value="ECO:0007669"/>
    <property type="project" value="InterPro"/>
</dbReference>
<name>A0A1W1I9F5_9BACT</name>
<dbReference type="KEGG" id="nja:NSJP_3477"/>
<dbReference type="SUPFAM" id="SSF49313">
    <property type="entry name" value="Cadherin-like"/>
    <property type="match status" value="2"/>
</dbReference>
<protein>
    <recommendedName>
        <fullName evidence="3">Dystroglycan-type cadherin-like domain-containing protein</fullName>
    </recommendedName>
</protein>
<keyword evidence="2" id="KW-1185">Reference proteome</keyword>
<accession>A0A1W1I9F5</accession>
<proteinExistence type="predicted"/>
<organism evidence="1 2">
    <name type="scientific">Nitrospira japonica</name>
    <dbReference type="NCBI Taxonomy" id="1325564"/>
    <lineage>
        <taxon>Bacteria</taxon>
        <taxon>Pseudomonadati</taxon>
        <taxon>Nitrospirota</taxon>
        <taxon>Nitrospiria</taxon>
        <taxon>Nitrospirales</taxon>
        <taxon>Nitrospiraceae</taxon>
        <taxon>Nitrospira</taxon>
    </lineage>
</organism>
<evidence type="ECO:0000313" key="1">
    <source>
        <dbReference type="EMBL" id="SLM49644.1"/>
    </source>
</evidence>
<dbReference type="Proteomes" id="UP000192042">
    <property type="component" value="Chromosome I"/>
</dbReference>
<gene>
    <name evidence="1" type="ORF">NSJP_3477</name>
</gene>
<dbReference type="OrthoDB" id="5720638at2"/>
<dbReference type="Gene3D" id="2.60.40.10">
    <property type="entry name" value="Immunoglobulins"/>
    <property type="match status" value="2"/>
</dbReference>
<dbReference type="Pfam" id="PF05345">
    <property type="entry name" value="He_PIG"/>
    <property type="match status" value="1"/>
</dbReference>
<dbReference type="InterPro" id="IPR013783">
    <property type="entry name" value="Ig-like_fold"/>
</dbReference>
<reference evidence="1 2" key="1">
    <citation type="submission" date="2017-03" db="EMBL/GenBank/DDBJ databases">
        <authorList>
            <person name="Afonso C.L."/>
            <person name="Miller P.J."/>
            <person name="Scott M.A."/>
            <person name="Spackman E."/>
            <person name="Goraichik I."/>
            <person name="Dimitrov K.M."/>
            <person name="Suarez D.L."/>
            <person name="Swayne D.E."/>
        </authorList>
    </citation>
    <scope>NUCLEOTIDE SEQUENCE [LARGE SCALE GENOMIC DNA]</scope>
    <source>
        <strain evidence="1">Genome sequencing of Nitrospira japonica strain NJ11</strain>
    </source>
</reference>
<dbReference type="EMBL" id="LT828648">
    <property type="protein sequence ID" value="SLM49644.1"/>
    <property type="molecule type" value="Genomic_DNA"/>
</dbReference>
<sequence length="243" mass="25127">MRSVRANHLKYWPVGAHNLSVHDRAYRISRLGIALAATAAFCSLLGCNDMSKAPPPDPVPGELAIATTFLPDGDVGEPYVAAVGGSGGITPYKWSVSPALPPSLTFDQTSGSISGTPTTAATTTHTFTLQDSSNPADTVQKSLSLTVEPPLLVNTTSLPVGRVNVPYPVTTLTAVGGLPPLVWQPVAMPFGLTFDPASHSILGTPLTSGTTSVTFTVRDSSSPFNKTASATLGLTIAPSLTSR</sequence>
<dbReference type="InterPro" id="IPR015919">
    <property type="entry name" value="Cadherin-like_sf"/>
</dbReference>